<accession>A0AAU7FD60</accession>
<dbReference type="KEGG" id="cmav:ABHF33_05300"/>
<protein>
    <submittedName>
        <fullName evidence="1">Uncharacterized protein</fullName>
    </submittedName>
</protein>
<sequence>MEVSCFYLGIGQFYLIAAEKSPAGQQEQQLDQYSQPSHFHRADEIICRFARPSARVNRCSNMGLGQHVRLCKQAGTNVSARQETTLLQRAADLAAAPVSKISDVDSETFKEFAMRFNFMEGLASTVNDALMNLFRAFKAPSKLDHDDARNLALEIAEPFR</sequence>
<dbReference type="EMBL" id="CP157355">
    <property type="protein sequence ID" value="XBM01696.1"/>
    <property type="molecule type" value="Genomic_DNA"/>
</dbReference>
<reference evidence="1" key="1">
    <citation type="submission" date="2024-05" db="EMBL/GenBank/DDBJ databases">
        <authorList>
            <person name="Yang L."/>
            <person name="Pan L."/>
        </authorList>
    </citation>
    <scope>NUCLEOTIDE SEQUENCE</scope>
    <source>
        <strain evidence="1">FCG-7</strain>
    </source>
</reference>
<dbReference type="RefSeq" id="WP_348945972.1">
    <property type="nucleotide sequence ID" value="NZ_CP157355.1"/>
</dbReference>
<proteinExistence type="predicted"/>
<evidence type="ECO:0000313" key="1">
    <source>
        <dbReference type="EMBL" id="XBM01696.1"/>
    </source>
</evidence>
<dbReference type="AlphaFoldDB" id="A0AAU7FD60"/>
<organism evidence="1">
    <name type="scientific">Chitinibacter mangrovi</name>
    <dbReference type="NCBI Taxonomy" id="3153927"/>
    <lineage>
        <taxon>Bacteria</taxon>
        <taxon>Pseudomonadati</taxon>
        <taxon>Pseudomonadota</taxon>
        <taxon>Betaproteobacteria</taxon>
        <taxon>Neisseriales</taxon>
        <taxon>Chitinibacteraceae</taxon>
        <taxon>Chitinibacter</taxon>
    </lineage>
</organism>
<name>A0AAU7FD60_9NEIS</name>
<gene>
    <name evidence="1" type="ORF">ABHF33_05300</name>
</gene>